<evidence type="ECO:0000313" key="2">
    <source>
        <dbReference type="Proteomes" id="UP000279600"/>
    </source>
</evidence>
<dbReference type="Proteomes" id="UP000279600">
    <property type="component" value="Chromosome"/>
</dbReference>
<dbReference type="PROSITE" id="PS51257">
    <property type="entry name" value="PROKAR_LIPOPROTEIN"/>
    <property type="match status" value="1"/>
</dbReference>
<protein>
    <submittedName>
        <fullName evidence="1">Uncharacterized protein</fullName>
    </submittedName>
</protein>
<evidence type="ECO:0000313" key="1">
    <source>
        <dbReference type="EMBL" id="AZQ43420.1"/>
    </source>
</evidence>
<dbReference type="EMBL" id="CP034549">
    <property type="protein sequence ID" value="AZQ43420.1"/>
    <property type="molecule type" value="Genomic_DNA"/>
</dbReference>
<dbReference type="AlphaFoldDB" id="A0A3S9MW61"/>
<name>A0A3S9MW61_9FLAO</name>
<dbReference type="Pfam" id="PF19765">
    <property type="entry name" value="DUF6252"/>
    <property type="match status" value="2"/>
</dbReference>
<accession>A0A3S9MW61</accession>
<proteinExistence type="predicted"/>
<reference evidence="1 2" key="1">
    <citation type="submission" date="2018-12" db="EMBL/GenBank/DDBJ databases">
        <title>Complete genome of Nonlabens sp. MJ115.</title>
        <authorList>
            <person name="Choi H.S."/>
            <person name="Jung J."/>
        </authorList>
    </citation>
    <scope>NUCLEOTIDE SEQUENCE [LARGE SCALE GENOMIC DNA]</scope>
    <source>
        <strain evidence="1 2">MJ115</strain>
    </source>
</reference>
<gene>
    <name evidence="1" type="ORF">EJ995_03910</name>
</gene>
<organism evidence="1 2">
    <name type="scientific">Nonlabens ponticola</name>
    <dbReference type="NCBI Taxonomy" id="2496866"/>
    <lineage>
        <taxon>Bacteria</taxon>
        <taxon>Pseudomonadati</taxon>
        <taxon>Bacteroidota</taxon>
        <taxon>Flavobacteriia</taxon>
        <taxon>Flavobacteriales</taxon>
        <taxon>Flavobacteriaceae</taxon>
        <taxon>Nonlabens</taxon>
    </lineage>
</organism>
<dbReference type="KEGG" id="noj:EJ995_03910"/>
<sequence length="271" mass="28900">MTFKKVLLIMLATIAFYSCEDNLDVDNKPAIQALRNNEFFDAREMSATTNSDGTVTIVGQSVQDRLEINISSSNPSIYVLGQGSPNEAKYTVNNSIVFSTRTGDSNGVVEVEPSLEDGTISGTFNFISFLPNATDTLVMRRGVFYQVPFGSQVGSSVVNNLSARIAGENFRPTSVNPQNNNDLVTVTATGSTRQVVLSFPDNIAVGSYDINGDGDIAAALVVDGNQNAAVSGRLEVTSVNRVNGQVSGTFEFLTEPPTSINVTNGTFTVTL</sequence>
<dbReference type="InterPro" id="IPR046219">
    <property type="entry name" value="DUF6252"/>
</dbReference>
<keyword evidence="2" id="KW-1185">Reference proteome</keyword>
<dbReference type="OrthoDB" id="1143428at2"/>
<dbReference type="RefSeq" id="WP_126445809.1">
    <property type="nucleotide sequence ID" value="NZ_CP034549.1"/>
</dbReference>